<reference evidence="2 3" key="1">
    <citation type="submission" date="2024-04" db="EMBL/GenBank/DDBJ databases">
        <title>genome sequences of Mucor flavus KT1a and Helicostylum pulchrum KT1b strains isolated from the surface of a dry-aged beef.</title>
        <authorList>
            <person name="Toyotome T."/>
            <person name="Hosono M."/>
            <person name="Torimaru M."/>
            <person name="Fukuda K."/>
            <person name="Mikami N."/>
        </authorList>
    </citation>
    <scope>NUCLEOTIDE SEQUENCE [LARGE SCALE GENOMIC DNA]</scope>
    <source>
        <strain evidence="2 3">KT1a</strain>
    </source>
</reference>
<dbReference type="EMBL" id="BAABUK010000003">
    <property type="protein sequence ID" value="GAA5808246.1"/>
    <property type="molecule type" value="Genomic_DNA"/>
</dbReference>
<sequence>MKLKSCVLFSALLVVTTHAVAIQEQENVSATSFHCPNFQLKCPPCEKGQKCVYPNSGGCKDAGIPACQATECPNSVCLVQRIPCPKECPFNCRYSGSPCCPFQGKPQCAPVCNTFVACHVTPCPDSCAGDCHYPNADYCCPLSGEAVCNGSHKSLISRSIPPEPSRSHVLKKVQVQNKGSGGGAGYKSGGIPNANWGFDYSVDAKAWESTPPTVEKSGWGYDAHGNYFECDPNDKDCMFGSHNGNKKQGKPYGNHQDDHEEHYHGDDDYYHGLFIGGLEDTHKCSTCTKTVTDVDISLEFVTTTATVGDIVCAQYIIPCPTSCPYDCLYPMDQPCPFTQNPWCPSVFDYKKVKTLKITEGYPFPYFPTHDPFHNIFTSMMNQSGITATTSFATDVSAETPIHACPLIFRYCPVECPDSCLRPDVPCPFAAEGYCPGSSPTTTIPESALITPTAETVVGGDLICPLYMLACPICPKGYTCKRSTTGHCANTNVPYCASTKLAGIAPPYATPSASLIFFQPPPPSNSKGYNKLMRADVDPQDTCAKAGLTKVHSRETFEQLQERRDDCGGCPFLEWDKFCPNTCIYRTEKDCCIESMCLPN</sequence>
<keyword evidence="1" id="KW-0732">Signal</keyword>
<evidence type="ECO:0000313" key="3">
    <source>
        <dbReference type="Proteomes" id="UP001473302"/>
    </source>
</evidence>
<dbReference type="Proteomes" id="UP001473302">
    <property type="component" value="Unassembled WGS sequence"/>
</dbReference>
<gene>
    <name evidence="2" type="ORF">MFLAVUS_001634</name>
</gene>
<evidence type="ECO:0000313" key="2">
    <source>
        <dbReference type="EMBL" id="GAA5808246.1"/>
    </source>
</evidence>
<accession>A0ABP9YN22</accession>
<organism evidence="2 3">
    <name type="scientific">Mucor flavus</name>
    <dbReference type="NCBI Taxonomy" id="439312"/>
    <lineage>
        <taxon>Eukaryota</taxon>
        <taxon>Fungi</taxon>
        <taxon>Fungi incertae sedis</taxon>
        <taxon>Mucoromycota</taxon>
        <taxon>Mucoromycotina</taxon>
        <taxon>Mucoromycetes</taxon>
        <taxon>Mucorales</taxon>
        <taxon>Mucorineae</taxon>
        <taxon>Mucoraceae</taxon>
        <taxon>Mucor</taxon>
    </lineage>
</organism>
<keyword evidence="3" id="KW-1185">Reference proteome</keyword>
<proteinExistence type="predicted"/>
<comment type="caution">
    <text evidence="2">The sequence shown here is derived from an EMBL/GenBank/DDBJ whole genome shotgun (WGS) entry which is preliminary data.</text>
</comment>
<feature type="chain" id="PRO_5045988197" evidence="1">
    <location>
        <begin position="20"/>
        <end position="599"/>
    </location>
</feature>
<evidence type="ECO:0000256" key="1">
    <source>
        <dbReference type="SAM" id="SignalP"/>
    </source>
</evidence>
<protein>
    <submittedName>
        <fullName evidence="2">Uncharacterized protein</fullName>
    </submittedName>
</protein>
<feature type="signal peptide" evidence="1">
    <location>
        <begin position="1"/>
        <end position="19"/>
    </location>
</feature>
<name>A0ABP9YN22_9FUNG</name>